<reference evidence="1 2" key="1">
    <citation type="submission" date="2023-07" db="EMBL/GenBank/DDBJ databases">
        <title>Genomic Encyclopedia of Type Strains, Phase IV (KMG-IV): sequencing the most valuable type-strain genomes for metagenomic binning, comparative biology and taxonomic classification.</title>
        <authorList>
            <person name="Goeker M."/>
        </authorList>
    </citation>
    <scope>NUCLEOTIDE SEQUENCE [LARGE SCALE GENOMIC DNA]</scope>
    <source>
        <strain evidence="1 2">DSM 19154</strain>
    </source>
</reference>
<evidence type="ECO:0000313" key="2">
    <source>
        <dbReference type="Proteomes" id="UP001225034"/>
    </source>
</evidence>
<keyword evidence="2" id="KW-1185">Reference proteome</keyword>
<evidence type="ECO:0000313" key="1">
    <source>
        <dbReference type="EMBL" id="MDQ0209063.1"/>
    </source>
</evidence>
<proteinExistence type="predicted"/>
<comment type="caution">
    <text evidence="1">The sequence shown here is derived from an EMBL/GenBank/DDBJ whole genome shotgun (WGS) entry which is preliminary data.</text>
</comment>
<dbReference type="Proteomes" id="UP001225034">
    <property type="component" value="Unassembled WGS sequence"/>
</dbReference>
<dbReference type="RefSeq" id="WP_306985631.1">
    <property type="nucleotide sequence ID" value="NZ_JAUSUA010000008.1"/>
</dbReference>
<dbReference type="EMBL" id="JAUSUA010000008">
    <property type="protein sequence ID" value="MDQ0209063.1"/>
    <property type="molecule type" value="Genomic_DNA"/>
</dbReference>
<protein>
    <submittedName>
        <fullName evidence="1">Uncharacterized protein</fullName>
    </submittedName>
</protein>
<name>A0ABT9YMI7_9BACI</name>
<organism evidence="1 2">
    <name type="scientific">Alkalicoccobacillus murimartini</name>
    <dbReference type="NCBI Taxonomy" id="171685"/>
    <lineage>
        <taxon>Bacteria</taxon>
        <taxon>Bacillati</taxon>
        <taxon>Bacillota</taxon>
        <taxon>Bacilli</taxon>
        <taxon>Bacillales</taxon>
        <taxon>Bacillaceae</taxon>
        <taxon>Alkalicoccobacillus</taxon>
    </lineage>
</organism>
<accession>A0ABT9YMI7</accession>
<gene>
    <name evidence="1" type="ORF">J2S05_003898</name>
</gene>
<sequence length="85" mass="10074">MYLKELTSWVRLDARGNKEEIDSQFYTDKEPLAFHVQEECGEKEYSIIYPRPHPKTLAVLENHTNAIEMYKHYLPESLSLILSFK</sequence>